<feature type="compositionally biased region" description="Basic and acidic residues" evidence="1">
    <location>
        <begin position="36"/>
        <end position="48"/>
    </location>
</feature>
<dbReference type="EMBL" id="VLNR01000101">
    <property type="protein sequence ID" value="TSE03687.1"/>
    <property type="molecule type" value="Genomic_DNA"/>
</dbReference>
<reference evidence="2 3" key="1">
    <citation type="submission" date="2019-07" db="EMBL/GenBank/DDBJ databases">
        <title>The draft genome sequence of Aquimarina algiphila M91.</title>
        <authorList>
            <person name="Meng X."/>
        </authorList>
    </citation>
    <scope>NUCLEOTIDE SEQUENCE [LARGE SCALE GENOMIC DNA]</scope>
    <source>
        <strain evidence="2 3">M91</strain>
    </source>
</reference>
<sequence length="271" mass="30654">MKDLQKDIATILSEDQNNIAFQDFVHEQDSPLNEPVIEREGHHQQKPEEQEEGESTSTKADQDFSEFNFDDGIPEQEINEDYTETTIEDAEEFEIPTNQAKTAADTILGVANNVLGVGAGFFIKIHKHKEFYEFDEVIQVIEEQNEKNINLFKLDKEDKALLRPLLIQVLKAKAKKLTVEQQLIGAIVSILIKKAQVMMEIRAENEILEQRILAIVKDEQETEENEVYTQAKSDPVVDNEPEEEITQKPAATPNATIIPNGIIEVAEEVAA</sequence>
<comment type="caution">
    <text evidence="2">The sequence shown here is derived from an EMBL/GenBank/DDBJ whole genome shotgun (WGS) entry which is preliminary data.</text>
</comment>
<feature type="region of interest" description="Disordered" evidence="1">
    <location>
        <begin position="224"/>
        <end position="251"/>
    </location>
</feature>
<feature type="region of interest" description="Disordered" evidence="1">
    <location>
        <begin position="22"/>
        <end position="76"/>
    </location>
</feature>
<organism evidence="2 3">
    <name type="scientific">Aquimarina algiphila</name>
    <dbReference type="NCBI Taxonomy" id="2047982"/>
    <lineage>
        <taxon>Bacteria</taxon>
        <taxon>Pseudomonadati</taxon>
        <taxon>Bacteroidota</taxon>
        <taxon>Flavobacteriia</taxon>
        <taxon>Flavobacteriales</taxon>
        <taxon>Flavobacteriaceae</taxon>
        <taxon>Aquimarina</taxon>
    </lineage>
</organism>
<name>A0A554VB66_9FLAO</name>
<dbReference type="OrthoDB" id="1162759at2"/>
<evidence type="ECO:0000313" key="2">
    <source>
        <dbReference type="EMBL" id="TSE03687.1"/>
    </source>
</evidence>
<accession>A0A554VB66</accession>
<proteinExistence type="predicted"/>
<dbReference type="Proteomes" id="UP000318833">
    <property type="component" value="Unassembled WGS sequence"/>
</dbReference>
<gene>
    <name evidence="2" type="ORF">FOF46_28730</name>
</gene>
<evidence type="ECO:0000256" key="1">
    <source>
        <dbReference type="SAM" id="MobiDB-lite"/>
    </source>
</evidence>
<keyword evidence="3" id="KW-1185">Reference proteome</keyword>
<dbReference type="AlphaFoldDB" id="A0A554VB66"/>
<protein>
    <submittedName>
        <fullName evidence="2">Uncharacterized protein</fullName>
    </submittedName>
</protein>
<dbReference type="RefSeq" id="WP_143918904.1">
    <property type="nucleotide sequence ID" value="NZ_CANMIK010000095.1"/>
</dbReference>
<evidence type="ECO:0000313" key="3">
    <source>
        <dbReference type="Proteomes" id="UP000318833"/>
    </source>
</evidence>